<keyword evidence="3" id="KW-1185">Reference proteome</keyword>
<feature type="chain" id="PRO_5042900197" evidence="1">
    <location>
        <begin position="21"/>
        <end position="153"/>
    </location>
</feature>
<comment type="caution">
    <text evidence="2">The sequence shown here is derived from an EMBL/GenBank/DDBJ whole genome shotgun (WGS) entry which is preliminary data.</text>
</comment>
<organism evidence="2 3">
    <name type="scientific">Harenicola maris</name>
    <dbReference type="NCBI Taxonomy" id="2841044"/>
    <lineage>
        <taxon>Bacteria</taxon>
        <taxon>Pseudomonadati</taxon>
        <taxon>Pseudomonadota</taxon>
        <taxon>Alphaproteobacteria</taxon>
        <taxon>Rhodobacterales</taxon>
        <taxon>Paracoccaceae</taxon>
        <taxon>Harenicola</taxon>
    </lineage>
</organism>
<dbReference type="EMBL" id="JADQAZ010000001">
    <property type="protein sequence ID" value="MBT0957026.1"/>
    <property type="molecule type" value="Genomic_DNA"/>
</dbReference>
<accession>A0AAP2G793</accession>
<protein>
    <submittedName>
        <fullName evidence="2">DUF3617 family protein</fullName>
    </submittedName>
</protein>
<evidence type="ECO:0000313" key="2">
    <source>
        <dbReference type="EMBL" id="MBT0957026.1"/>
    </source>
</evidence>
<keyword evidence="1" id="KW-0732">Signal</keyword>
<feature type="signal peptide" evidence="1">
    <location>
        <begin position="1"/>
        <end position="20"/>
    </location>
</feature>
<evidence type="ECO:0000256" key="1">
    <source>
        <dbReference type="SAM" id="SignalP"/>
    </source>
</evidence>
<dbReference type="AlphaFoldDB" id="A0AAP2G793"/>
<evidence type="ECO:0000313" key="3">
    <source>
        <dbReference type="Proteomes" id="UP001315686"/>
    </source>
</evidence>
<dbReference type="Proteomes" id="UP001315686">
    <property type="component" value="Unassembled WGS sequence"/>
</dbReference>
<name>A0AAP2G793_9RHOB</name>
<dbReference type="RefSeq" id="WP_327793203.1">
    <property type="nucleotide sequence ID" value="NZ_JADQAZ010000001.1"/>
</dbReference>
<sequence length="153" mass="16472">MKRALASLAALICIAQAASADGLRDQVVALKPGQWLNTQTVFMAGREIPQAGHERRECLPQAESALTVGQYVDKFLASMRPALACSINRLTGTSGKVAASVTCKGDQGGTDMTLTYRYQRERVEVLGEGWSSYAGTKVPFKITAQSRYLGDCP</sequence>
<reference evidence="2 3" key="1">
    <citation type="journal article" date="2021" name="Arch. Microbiol.">
        <title>Harenicola maris gen. nov., sp. nov. isolated from the Sea of Japan shallow sediments.</title>
        <authorList>
            <person name="Romanenko L.A."/>
            <person name="Kurilenko V.V."/>
            <person name="Chernysheva N.Y."/>
            <person name="Tekutyeva L.A."/>
            <person name="Velansky P.V."/>
            <person name="Svetashev V.I."/>
            <person name="Isaeva M.P."/>
        </authorList>
    </citation>
    <scope>NUCLEOTIDE SEQUENCE [LARGE SCALE GENOMIC DNA]</scope>
    <source>
        <strain evidence="2 3">KMM 3653</strain>
    </source>
</reference>
<dbReference type="Pfam" id="PF12276">
    <property type="entry name" value="DUF3617"/>
    <property type="match status" value="1"/>
</dbReference>
<gene>
    <name evidence="2" type="ORF">IV417_06495</name>
</gene>
<proteinExistence type="predicted"/>
<dbReference type="InterPro" id="IPR022061">
    <property type="entry name" value="DUF3617"/>
</dbReference>